<evidence type="ECO:0000256" key="1">
    <source>
        <dbReference type="SAM" id="Phobius"/>
    </source>
</evidence>
<reference evidence="2 3" key="1">
    <citation type="journal article" date="2018" name="Nat. Biotechnol.">
        <title>A standardized bacterial taxonomy based on genome phylogeny substantially revises the tree of life.</title>
        <authorList>
            <person name="Parks D.H."/>
            <person name="Chuvochina M."/>
            <person name="Waite D.W."/>
            <person name="Rinke C."/>
            <person name="Skarshewski A."/>
            <person name="Chaumeil P.A."/>
            <person name="Hugenholtz P."/>
        </authorList>
    </citation>
    <scope>NUCLEOTIDE SEQUENCE [LARGE SCALE GENOMIC DNA]</scope>
    <source>
        <strain evidence="2">UBA9956</strain>
    </source>
</reference>
<dbReference type="AlphaFoldDB" id="A0A350H9X7"/>
<dbReference type="Proteomes" id="UP000264062">
    <property type="component" value="Unassembled WGS sequence"/>
</dbReference>
<keyword evidence="1" id="KW-0812">Transmembrane</keyword>
<proteinExistence type="predicted"/>
<organism evidence="2 3">
    <name type="scientific">candidate division WOR-3 bacterium</name>
    <dbReference type="NCBI Taxonomy" id="2052148"/>
    <lineage>
        <taxon>Bacteria</taxon>
        <taxon>Bacteria division WOR-3</taxon>
    </lineage>
</organism>
<keyword evidence="1" id="KW-0472">Membrane</keyword>
<protein>
    <submittedName>
        <fullName evidence="2">Uncharacterized protein</fullName>
    </submittedName>
</protein>
<dbReference type="EMBL" id="DMZY01000121">
    <property type="protein sequence ID" value="HAV92343.1"/>
    <property type="molecule type" value="Genomic_DNA"/>
</dbReference>
<keyword evidence="1" id="KW-1133">Transmembrane helix</keyword>
<feature type="non-terminal residue" evidence="2">
    <location>
        <position position="1"/>
    </location>
</feature>
<comment type="caution">
    <text evidence="2">The sequence shown here is derived from an EMBL/GenBank/DDBJ whole genome shotgun (WGS) entry which is preliminary data.</text>
</comment>
<gene>
    <name evidence="2" type="ORF">DCW38_04095</name>
</gene>
<evidence type="ECO:0000313" key="2">
    <source>
        <dbReference type="EMBL" id="HAV92343.1"/>
    </source>
</evidence>
<sequence length="258" mass="29138">KYEKALKRFYSVNPIIISDFNLPLNAFLINEEDRTFGYEKLNDIGIDTSISSDGMLTVSIKQYSGNFIPSTLMVFLRDSSLSFELLTDTSINIPDTLIDSAVLLSDDDNEFNDKYVKSSERTVLVLTDKYSTSIQRLTQSLSSMFDSCRFVSGIKRGGKIISLKGKFDGMILLGESDSITSTAPYVYFTEQELNSMNWKSADELLKEISQQNVRIKNPFNPDKRIRENLYSKFISSIKANILPSAVFTLLSLSVILLF</sequence>
<feature type="transmembrane region" description="Helical" evidence="1">
    <location>
        <begin position="239"/>
        <end position="257"/>
    </location>
</feature>
<evidence type="ECO:0000313" key="3">
    <source>
        <dbReference type="Proteomes" id="UP000264062"/>
    </source>
</evidence>
<accession>A0A350H9X7</accession>
<name>A0A350H9X7_UNCW3</name>